<feature type="compositionally biased region" description="Basic and acidic residues" evidence="1">
    <location>
        <begin position="1"/>
        <end position="18"/>
    </location>
</feature>
<reference evidence="2 3" key="1">
    <citation type="journal article" date="2020" name="Cell">
        <title>Large-Scale Comparative Analyses of Tick Genomes Elucidate Their Genetic Diversity and Vector Capacities.</title>
        <authorList>
            <consortium name="Tick Genome and Microbiome Consortium (TIGMIC)"/>
            <person name="Jia N."/>
            <person name="Wang J."/>
            <person name="Shi W."/>
            <person name="Du L."/>
            <person name="Sun Y."/>
            <person name="Zhan W."/>
            <person name="Jiang J.F."/>
            <person name="Wang Q."/>
            <person name="Zhang B."/>
            <person name="Ji P."/>
            <person name="Bell-Sakyi L."/>
            <person name="Cui X.M."/>
            <person name="Yuan T.T."/>
            <person name="Jiang B.G."/>
            <person name="Yang W.F."/>
            <person name="Lam T.T."/>
            <person name="Chang Q.C."/>
            <person name="Ding S.J."/>
            <person name="Wang X.J."/>
            <person name="Zhu J.G."/>
            <person name="Ruan X.D."/>
            <person name="Zhao L."/>
            <person name="Wei J.T."/>
            <person name="Ye R.Z."/>
            <person name="Que T.C."/>
            <person name="Du C.H."/>
            <person name="Zhou Y.H."/>
            <person name="Cheng J.X."/>
            <person name="Dai P.F."/>
            <person name="Guo W.B."/>
            <person name="Han X.H."/>
            <person name="Huang E.J."/>
            <person name="Li L.F."/>
            <person name="Wei W."/>
            <person name="Gao Y.C."/>
            <person name="Liu J.Z."/>
            <person name="Shao H.Z."/>
            <person name="Wang X."/>
            <person name="Wang C.C."/>
            <person name="Yang T.C."/>
            <person name="Huo Q.B."/>
            <person name="Li W."/>
            <person name="Chen H.Y."/>
            <person name="Chen S.E."/>
            <person name="Zhou L.G."/>
            <person name="Ni X.B."/>
            <person name="Tian J.H."/>
            <person name="Sheng Y."/>
            <person name="Liu T."/>
            <person name="Pan Y.S."/>
            <person name="Xia L.Y."/>
            <person name="Li J."/>
            <person name="Zhao F."/>
            <person name="Cao W.C."/>
        </authorList>
    </citation>
    <scope>NUCLEOTIDE SEQUENCE [LARGE SCALE GENOMIC DNA]</scope>
    <source>
        <strain evidence="2">HaeL-2018</strain>
    </source>
</reference>
<gene>
    <name evidence="2" type="ORF">HPB48_008265</name>
</gene>
<keyword evidence="3" id="KW-1185">Reference proteome</keyword>
<dbReference type="OrthoDB" id="3231855at2759"/>
<dbReference type="AlphaFoldDB" id="A0A9J6GSA8"/>
<dbReference type="EMBL" id="JABSTR010000008">
    <property type="protein sequence ID" value="KAH9377132.1"/>
    <property type="molecule type" value="Genomic_DNA"/>
</dbReference>
<dbReference type="Proteomes" id="UP000821853">
    <property type="component" value="Unassembled WGS sequence"/>
</dbReference>
<accession>A0A9J6GSA8</accession>
<name>A0A9J6GSA8_HAELO</name>
<evidence type="ECO:0000313" key="3">
    <source>
        <dbReference type="Proteomes" id="UP000821853"/>
    </source>
</evidence>
<sequence>MEACEQHFKDEATPREEPPFPCVRDPNTIEFLRRHGRVFFITRGPHWCGKSDLVSKLHDLYPDSVSYWADKIFSAPVAPVRTASTVAKSHDLCKENVSRAESVHHSVRSLRTLRLR</sequence>
<evidence type="ECO:0000313" key="2">
    <source>
        <dbReference type="EMBL" id="KAH9377132.1"/>
    </source>
</evidence>
<feature type="region of interest" description="Disordered" evidence="1">
    <location>
        <begin position="1"/>
        <end position="20"/>
    </location>
</feature>
<protein>
    <submittedName>
        <fullName evidence="2">Uncharacterized protein</fullName>
    </submittedName>
</protein>
<dbReference type="VEuPathDB" id="VectorBase:HLOH_061541"/>
<comment type="caution">
    <text evidence="2">The sequence shown here is derived from an EMBL/GenBank/DDBJ whole genome shotgun (WGS) entry which is preliminary data.</text>
</comment>
<proteinExistence type="predicted"/>
<evidence type="ECO:0000256" key="1">
    <source>
        <dbReference type="SAM" id="MobiDB-lite"/>
    </source>
</evidence>
<organism evidence="2 3">
    <name type="scientific">Haemaphysalis longicornis</name>
    <name type="common">Bush tick</name>
    <dbReference type="NCBI Taxonomy" id="44386"/>
    <lineage>
        <taxon>Eukaryota</taxon>
        <taxon>Metazoa</taxon>
        <taxon>Ecdysozoa</taxon>
        <taxon>Arthropoda</taxon>
        <taxon>Chelicerata</taxon>
        <taxon>Arachnida</taxon>
        <taxon>Acari</taxon>
        <taxon>Parasitiformes</taxon>
        <taxon>Ixodida</taxon>
        <taxon>Ixodoidea</taxon>
        <taxon>Ixodidae</taxon>
        <taxon>Haemaphysalinae</taxon>
        <taxon>Haemaphysalis</taxon>
    </lineage>
</organism>